<feature type="domain" description="Glycosyltransferase subfamily 4-like N-terminal" evidence="3">
    <location>
        <begin position="191"/>
        <end position="334"/>
    </location>
</feature>
<protein>
    <submittedName>
        <fullName evidence="4">Glycosyltransferase protein</fullName>
        <ecNumber evidence="4">2.4.1.21</ecNumber>
    </submittedName>
</protein>
<comment type="caution">
    <text evidence="4">The sequence shown here is derived from an EMBL/GenBank/DDBJ whole genome shotgun (WGS) entry which is preliminary data.</text>
</comment>
<evidence type="ECO:0000256" key="1">
    <source>
        <dbReference type="SAM" id="Phobius"/>
    </source>
</evidence>
<dbReference type="SUPFAM" id="SSF53756">
    <property type="entry name" value="UDP-Glycosyltransferase/glycogen phosphorylase"/>
    <property type="match status" value="1"/>
</dbReference>
<evidence type="ECO:0000259" key="2">
    <source>
        <dbReference type="Pfam" id="PF00534"/>
    </source>
</evidence>
<dbReference type="PANTHER" id="PTHR45947">
    <property type="entry name" value="SULFOQUINOVOSYL TRANSFERASE SQD2"/>
    <property type="match status" value="1"/>
</dbReference>
<dbReference type="CDD" id="cd03801">
    <property type="entry name" value="GT4_PimA-like"/>
    <property type="match status" value="1"/>
</dbReference>
<dbReference type="EC" id="2.4.1.21" evidence="4"/>
<keyword evidence="1" id="KW-0812">Transmembrane</keyword>
<feature type="transmembrane region" description="Helical" evidence="1">
    <location>
        <begin position="31"/>
        <end position="61"/>
    </location>
</feature>
<sequence length="519" mass="57735">MAPGELLRNCWGKAHFPAALRIVRNELLFTLYLLVLLICLLTFNGKVIAIALLPLLAFIALKAIKNKSLRDGVQSAINLSLFSAGLLRGVINSVRDPMKRPAVTVSNPQHIDTENEKFSSLTNSSLSKAARKPFIFRSATRCCKPATRSSTSACQHAENKPSPWEDFFVHNIDYHDSHGLMSKIKAGVDFIYNAEACARLNTLLLRERPDIVHFHNIYHQLTPAVIGVAKRFGCKTVLTAHDYKIVCPSYTMLRDGHVCEECLTGSVINAFRHRCQQGDTFKSLLLSLEAYWQKFAKNYAMLDCIIAPSEFMRQTLLRKLPDARIEVIVNGIDANSTVPGETAGDYFLYIGRLSREKGVPTLAQAQQKMQETMPLKIVGDGPLGADLRARFSGPQFLGYMKHGEELNNLIRGARAVVVPSEYYENCSMSVLEAMAFGRPVIGGNIGGIPEQIRDGVDGYLVEPGNSDALAQLMDKLAADPELARRMGINARQRLEEKYDLARHMQVLQALYQQLVGEKK</sequence>
<feature type="domain" description="Glycosyl transferase family 1" evidence="2">
    <location>
        <begin position="345"/>
        <end position="493"/>
    </location>
</feature>
<dbReference type="Gene3D" id="3.40.50.2000">
    <property type="entry name" value="Glycogen Phosphorylase B"/>
    <property type="match status" value="2"/>
</dbReference>
<dbReference type="InterPro" id="IPR001296">
    <property type="entry name" value="Glyco_trans_1"/>
</dbReference>
<proteinExistence type="predicted"/>
<dbReference type="AlphaFoldDB" id="A0A7H4MDZ2"/>
<evidence type="ECO:0000313" key="4">
    <source>
        <dbReference type="EMBL" id="STS88542.1"/>
    </source>
</evidence>
<dbReference type="PANTHER" id="PTHR45947:SF13">
    <property type="entry name" value="TRANSFERASE"/>
    <property type="match status" value="1"/>
</dbReference>
<keyword evidence="4" id="KW-0328">Glycosyltransferase</keyword>
<keyword evidence="1" id="KW-0472">Membrane</keyword>
<dbReference type="Proteomes" id="UP000254545">
    <property type="component" value="Unassembled WGS sequence"/>
</dbReference>
<dbReference type="InterPro" id="IPR028098">
    <property type="entry name" value="Glyco_trans_4-like_N"/>
</dbReference>
<dbReference type="Pfam" id="PF00534">
    <property type="entry name" value="Glycos_transf_1"/>
    <property type="match status" value="1"/>
</dbReference>
<dbReference type="Pfam" id="PF13439">
    <property type="entry name" value="Glyco_transf_4"/>
    <property type="match status" value="1"/>
</dbReference>
<keyword evidence="1" id="KW-1133">Transmembrane helix</keyword>
<dbReference type="InterPro" id="IPR050194">
    <property type="entry name" value="Glycosyltransferase_grp1"/>
</dbReference>
<gene>
    <name evidence="4" type="primary">glgA_5</name>
    <name evidence="4" type="ORF">NCTC9177_02397</name>
</gene>
<evidence type="ECO:0000259" key="3">
    <source>
        <dbReference type="Pfam" id="PF13439"/>
    </source>
</evidence>
<accession>A0A7H4MDZ2</accession>
<dbReference type="GO" id="GO:0009011">
    <property type="term" value="F:alpha-1,4-glucan glucosyltransferase (ADP-glucose donor) activity"/>
    <property type="evidence" value="ECO:0007669"/>
    <property type="project" value="UniProtKB-EC"/>
</dbReference>
<organism evidence="4 5">
    <name type="scientific">Klebsiella variicola</name>
    <dbReference type="NCBI Taxonomy" id="244366"/>
    <lineage>
        <taxon>Bacteria</taxon>
        <taxon>Pseudomonadati</taxon>
        <taxon>Pseudomonadota</taxon>
        <taxon>Gammaproteobacteria</taxon>
        <taxon>Enterobacterales</taxon>
        <taxon>Enterobacteriaceae</taxon>
        <taxon>Klebsiella/Raoultella group</taxon>
        <taxon>Klebsiella</taxon>
        <taxon>Klebsiella pneumoniae complex</taxon>
    </lineage>
</organism>
<evidence type="ECO:0000313" key="5">
    <source>
        <dbReference type="Proteomes" id="UP000254545"/>
    </source>
</evidence>
<dbReference type="EMBL" id="UGKR01000003">
    <property type="protein sequence ID" value="STS88542.1"/>
    <property type="molecule type" value="Genomic_DNA"/>
</dbReference>
<name>A0A7H4MDZ2_KLEVA</name>
<keyword evidence="4" id="KW-0808">Transferase</keyword>
<reference evidence="4 5" key="1">
    <citation type="submission" date="2018-06" db="EMBL/GenBank/DDBJ databases">
        <authorList>
            <consortium name="Pathogen Informatics"/>
            <person name="Doyle S."/>
        </authorList>
    </citation>
    <scope>NUCLEOTIDE SEQUENCE [LARGE SCALE GENOMIC DNA]</scope>
    <source>
        <strain evidence="4 5">NCTC9177</strain>
    </source>
</reference>